<name>A0A1G6JAC0_9FIRM</name>
<accession>A0A1G6JAC0</accession>
<dbReference type="EMBL" id="FMYW01000003">
    <property type="protein sequence ID" value="SDC15587.1"/>
    <property type="molecule type" value="Genomic_DNA"/>
</dbReference>
<dbReference type="Pfam" id="PF13546">
    <property type="entry name" value="DDE_5"/>
    <property type="match status" value="1"/>
</dbReference>
<dbReference type="Proteomes" id="UP000198943">
    <property type="component" value="Unassembled WGS sequence"/>
</dbReference>
<dbReference type="InterPro" id="IPR038721">
    <property type="entry name" value="IS701-like_DDE_dom"/>
</dbReference>
<keyword evidence="2" id="KW-0378">Hydrolase</keyword>
<evidence type="ECO:0000259" key="1">
    <source>
        <dbReference type="Pfam" id="PF13546"/>
    </source>
</evidence>
<sequence>MSQLYTSQPTVNRLLTTFSSLFPSATRRTRHLLAWLLIAQLALESAPSVRCLFRQFLSKQTDASLNSYYRALGNGLVTDASIRQALALQALAIVPEALRQEPILLSVDDTSIAKWGKHFDGVGILYDHAKHDGKSYFNGHAFVSLTMSVPVLHETAGKQQIRYIAVPIGYVMSNGEASKLTLACQLLDEVMPILEKRQVILLFDSWYAKRELLAHALSYPNLNVTCNARHDTAMFELPDSTAGRRGRPPKYGKRLMLDEIANDLTNYLCRMDNYFVAHRLVKTRIFGDHTVHAYVTLSKSGSYRLFFSTIDPMALHMSIAWQENKGLRNTSSKHMAIYPLKLYKLRWGIETNYYEQKMFWELGSYKVRTKTAIEHLLNLTNSGHALMKILPYEDERLNTYRDKSPQELRHALSQQIHKEVFFATLVSKAQSSINSSTLLKALQALAWGDEQAA</sequence>
<keyword evidence="2" id="KW-0255">Endonuclease</keyword>
<keyword evidence="3" id="KW-1185">Reference proteome</keyword>
<dbReference type="RefSeq" id="WP_006555382.1">
    <property type="nucleotide sequence ID" value="NZ_FMYW01000003.1"/>
</dbReference>
<dbReference type="GeneID" id="83054750"/>
<dbReference type="SUPFAM" id="SSF53098">
    <property type="entry name" value="Ribonuclease H-like"/>
    <property type="match status" value="1"/>
</dbReference>
<evidence type="ECO:0000313" key="2">
    <source>
        <dbReference type="EMBL" id="SDC15587.1"/>
    </source>
</evidence>
<organism evidence="2 3">
    <name type="scientific">Succiniclasticum ruminis</name>
    <dbReference type="NCBI Taxonomy" id="40841"/>
    <lineage>
        <taxon>Bacteria</taxon>
        <taxon>Bacillati</taxon>
        <taxon>Bacillota</taxon>
        <taxon>Negativicutes</taxon>
        <taxon>Acidaminococcales</taxon>
        <taxon>Acidaminococcaceae</taxon>
        <taxon>Succiniclasticum</taxon>
    </lineage>
</organism>
<dbReference type="InterPro" id="IPR012337">
    <property type="entry name" value="RNaseH-like_sf"/>
</dbReference>
<reference evidence="3" key="1">
    <citation type="submission" date="2016-10" db="EMBL/GenBank/DDBJ databases">
        <authorList>
            <person name="Varghese N."/>
            <person name="Submissions S."/>
        </authorList>
    </citation>
    <scope>NUCLEOTIDE SEQUENCE [LARGE SCALE GENOMIC DNA]</scope>
    <source>
        <strain evidence="3">DSM 11005</strain>
    </source>
</reference>
<dbReference type="GO" id="GO:0004519">
    <property type="term" value="F:endonuclease activity"/>
    <property type="evidence" value="ECO:0007669"/>
    <property type="project" value="UniProtKB-KW"/>
</dbReference>
<gene>
    <name evidence="2" type="ORF">SAMN04487864_10324</name>
</gene>
<dbReference type="OrthoDB" id="9769712at2"/>
<keyword evidence="2" id="KW-0540">Nuclease</keyword>
<protein>
    <submittedName>
        <fullName evidence="2">DDE superfamily endonuclease</fullName>
    </submittedName>
</protein>
<feature type="domain" description="Transposase IS701-like DDE" evidence="1">
    <location>
        <begin position="20"/>
        <end position="258"/>
    </location>
</feature>
<evidence type="ECO:0000313" key="3">
    <source>
        <dbReference type="Proteomes" id="UP000198943"/>
    </source>
</evidence>
<dbReference type="AlphaFoldDB" id="A0A1G6JAC0"/>
<proteinExistence type="predicted"/>